<accession>A0ABX7M1N5</accession>
<feature type="transmembrane region" description="Helical" evidence="7">
    <location>
        <begin position="70"/>
        <end position="92"/>
    </location>
</feature>
<keyword evidence="3" id="KW-1003">Cell membrane</keyword>
<evidence type="ECO:0000256" key="4">
    <source>
        <dbReference type="ARBA" id="ARBA00022692"/>
    </source>
</evidence>
<feature type="transmembrane region" description="Helical" evidence="7">
    <location>
        <begin position="104"/>
        <end position="125"/>
    </location>
</feature>
<dbReference type="InterPro" id="IPR002751">
    <property type="entry name" value="CbiM/NikMN"/>
</dbReference>
<sequence>MDFSLDTLPGGLAWAGGVLALAALIYEARQAEWRTLISGPVLGRLLGAAVMLMLLWSLKANLAPGFRLHLLGVTVAVLTFGRARAIFAIAIGSLASAIGTSTELAAWPFNFVLLGVLPAWLSHVADRLLQARLPNHLFVFIFANACAVSAACMLAVGVGASLVQALGGAAIGRILEDYLPYFLLLGFAEAWLSGMAATLLVVFCPGWVASFDDRRYLLDK</sequence>
<feature type="transmembrane region" description="Helical" evidence="7">
    <location>
        <begin position="41"/>
        <end position="58"/>
    </location>
</feature>
<keyword evidence="4 7" id="KW-0812">Transmembrane</keyword>
<keyword evidence="2" id="KW-0813">Transport</keyword>
<keyword evidence="5 7" id="KW-1133">Transmembrane helix</keyword>
<feature type="transmembrane region" description="Helical" evidence="7">
    <location>
        <begin position="12"/>
        <end position="29"/>
    </location>
</feature>
<evidence type="ECO:0000313" key="8">
    <source>
        <dbReference type="EMBL" id="QSI75063.1"/>
    </source>
</evidence>
<evidence type="ECO:0000256" key="1">
    <source>
        <dbReference type="ARBA" id="ARBA00004651"/>
    </source>
</evidence>
<dbReference type="EMBL" id="CP071060">
    <property type="protein sequence ID" value="QSI75063.1"/>
    <property type="molecule type" value="Genomic_DNA"/>
</dbReference>
<proteinExistence type="predicted"/>
<feature type="transmembrane region" description="Helical" evidence="7">
    <location>
        <begin position="178"/>
        <end position="208"/>
    </location>
</feature>
<evidence type="ECO:0000256" key="6">
    <source>
        <dbReference type="ARBA" id="ARBA00023136"/>
    </source>
</evidence>
<reference evidence="8 9" key="1">
    <citation type="submission" date="2021-02" db="EMBL/GenBank/DDBJ databases">
        <title>Niveibacterium changnyeongensis HC41.</title>
        <authorList>
            <person name="Kang M."/>
        </authorList>
    </citation>
    <scope>NUCLEOTIDE SEQUENCE [LARGE SCALE GENOMIC DNA]</scope>
    <source>
        <strain evidence="8 9">HC41</strain>
    </source>
</reference>
<feature type="transmembrane region" description="Helical" evidence="7">
    <location>
        <begin position="137"/>
        <end position="166"/>
    </location>
</feature>
<evidence type="ECO:0000256" key="3">
    <source>
        <dbReference type="ARBA" id="ARBA00022475"/>
    </source>
</evidence>
<evidence type="ECO:0000256" key="2">
    <source>
        <dbReference type="ARBA" id="ARBA00022448"/>
    </source>
</evidence>
<evidence type="ECO:0000256" key="7">
    <source>
        <dbReference type="SAM" id="Phobius"/>
    </source>
</evidence>
<organism evidence="8 9">
    <name type="scientific">Niveibacterium microcysteis</name>
    <dbReference type="NCBI Taxonomy" id="2811415"/>
    <lineage>
        <taxon>Bacteria</taxon>
        <taxon>Pseudomonadati</taxon>
        <taxon>Pseudomonadota</taxon>
        <taxon>Betaproteobacteria</taxon>
        <taxon>Rhodocyclales</taxon>
        <taxon>Rhodocyclaceae</taxon>
        <taxon>Niveibacterium</taxon>
    </lineage>
</organism>
<dbReference type="Pfam" id="PF01891">
    <property type="entry name" value="CbiM"/>
    <property type="match status" value="1"/>
</dbReference>
<dbReference type="Proteomes" id="UP000663570">
    <property type="component" value="Chromosome"/>
</dbReference>
<name>A0ABX7M1N5_9RHOO</name>
<protein>
    <submittedName>
        <fullName evidence="8">Energy-coupling factor ABC transporter permease</fullName>
    </submittedName>
</protein>
<keyword evidence="6 7" id="KW-0472">Membrane</keyword>
<gene>
    <name evidence="8" type="ORF">JY500_11015</name>
</gene>
<comment type="subcellular location">
    <subcellularLocation>
        <location evidence="1">Cell membrane</location>
        <topology evidence="1">Multi-pass membrane protein</topology>
    </subcellularLocation>
</comment>
<dbReference type="RefSeq" id="WP_206252296.1">
    <property type="nucleotide sequence ID" value="NZ_CP071060.1"/>
</dbReference>
<evidence type="ECO:0000256" key="5">
    <source>
        <dbReference type="ARBA" id="ARBA00022989"/>
    </source>
</evidence>
<evidence type="ECO:0000313" key="9">
    <source>
        <dbReference type="Proteomes" id="UP000663570"/>
    </source>
</evidence>
<dbReference type="Gene3D" id="1.10.1760.20">
    <property type="match status" value="1"/>
</dbReference>
<keyword evidence="9" id="KW-1185">Reference proteome</keyword>